<dbReference type="GO" id="GO:0016114">
    <property type="term" value="P:terpenoid biosynthetic process"/>
    <property type="evidence" value="ECO:0007669"/>
    <property type="project" value="UniProtKB-UniRule"/>
</dbReference>
<feature type="binding site" evidence="5">
    <location>
        <position position="266"/>
    </location>
    <ligand>
        <name>dimethylallyl diphosphate</name>
        <dbReference type="ChEBI" id="CHEBI:57623"/>
    </ligand>
</feature>
<comment type="similarity">
    <text evidence="5">Belongs to the IspH family.</text>
</comment>
<keyword evidence="2 5" id="KW-0479">Metal-binding</keyword>
<evidence type="ECO:0000313" key="7">
    <source>
        <dbReference type="Proteomes" id="UP001205748"/>
    </source>
</evidence>
<feature type="binding site" evidence="5">
    <location>
        <position position="221"/>
    </location>
    <ligand>
        <name>(2E)-4-hydroxy-3-methylbut-2-enyl diphosphate</name>
        <dbReference type="ChEBI" id="CHEBI:128753"/>
    </ligand>
</feature>
<dbReference type="RefSeq" id="WP_257528836.1">
    <property type="nucleotide sequence ID" value="NZ_JANKAS010000001.1"/>
</dbReference>
<keyword evidence="4 5" id="KW-0411">Iron-sulfur</keyword>
<feature type="binding site" evidence="5">
    <location>
        <position position="78"/>
    </location>
    <ligand>
        <name>(2E)-4-hydroxy-3-methylbut-2-enyl diphosphate</name>
        <dbReference type="ChEBI" id="CHEBI:128753"/>
    </ligand>
</feature>
<dbReference type="GO" id="GO:0051539">
    <property type="term" value="F:4 iron, 4 sulfur cluster binding"/>
    <property type="evidence" value="ECO:0007669"/>
    <property type="project" value="UniProtKB-UniRule"/>
</dbReference>
<feature type="binding site" evidence="5">
    <location>
        <position position="164"/>
    </location>
    <ligand>
        <name>(2E)-4-hydroxy-3-methylbut-2-enyl diphosphate</name>
        <dbReference type="ChEBI" id="CHEBI:128753"/>
    </ligand>
</feature>
<feature type="binding site" evidence="5">
    <location>
        <position position="220"/>
    </location>
    <ligand>
        <name>(2E)-4-hydroxy-3-methylbut-2-enyl diphosphate</name>
        <dbReference type="ChEBI" id="CHEBI:128753"/>
    </ligand>
</feature>
<feature type="active site" description="Proton donor" evidence="5">
    <location>
        <position position="130"/>
    </location>
</feature>
<protein>
    <recommendedName>
        <fullName evidence="5">4-hydroxy-3-methylbut-2-enyl diphosphate reductase</fullName>
        <shortName evidence="5">HMBPP reductase</shortName>
        <ecNumber evidence="5">1.17.7.4</ecNumber>
    </recommendedName>
</protein>
<comment type="catalytic activity">
    <reaction evidence="5">
        <text>isopentenyl diphosphate + 2 oxidized [2Fe-2S]-[ferredoxin] + H2O = (2E)-4-hydroxy-3-methylbut-2-enyl diphosphate + 2 reduced [2Fe-2S]-[ferredoxin] + 2 H(+)</text>
        <dbReference type="Rhea" id="RHEA:24488"/>
        <dbReference type="Rhea" id="RHEA-COMP:10000"/>
        <dbReference type="Rhea" id="RHEA-COMP:10001"/>
        <dbReference type="ChEBI" id="CHEBI:15377"/>
        <dbReference type="ChEBI" id="CHEBI:15378"/>
        <dbReference type="ChEBI" id="CHEBI:33737"/>
        <dbReference type="ChEBI" id="CHEBI:33738"/>
        <dbReference type="ChEBI" id="CHEBI:128753"/>
        <dbReference type="ChEBI" id="CHEBI:128769"/>
        <dbReference type="EC" id="1.17.7.4"/>
    </reaction>
</comment>
<dbReference type="GO" id="GO:0019288">
    <property type="term" value="P:isopentenyl diphosphate biosynthetic process, methylerythritol 4-phosphate pathway"/>
    <property type="evidence" value="ECO:0007669"/>
    <property type="project" value="UniProtKB-UniRule"/>
</dbReference>
<dbReference type="NCBIfam" id="NF009024">
    <property type="entry name" value="PRK12360.1"/>
    <property type="match status" value="1"/>
</dbReference>
<feature type="binding site" evidence="5">
    <location>
        <position position="266"/>
    </location>
    <ligand>
        <name>isopentenyl diphosphate</name>
        <dbReference type="ChEBI" id="CHEBI:128769"/>
    </ligand>
</feature>
<comment type="cofactor">
    <cofactor evidence="5">
        <name>[4Fe-4S] cluster</name>
        <dbReference type="ChEBI" id="CHEBI:49883"/>
    </cofactor>
    <text evidence="5">Binds 1 [4Fe-4S] cluster per subunit.</text>
</comment>
<name>A0AAE3HDP6_9FIRM</name>
<evidence type="ECO:0000313" key="6">
    <source>
        <dbReference type="EMBL" id="MCR1897429.1"/>
    </source>
</evidence>
<evidence type="ECO:0000256" key="1">
    <source>
        <dbReference type="ARBA" id="ARBA00022485"/>
    </source>
</evidence>
<feature type="binding site" evidence="5">
    <location>
        <position position="222"/>
    </location>
    <ligand>
        <name>(2E)-4-hydroxy-3-methylbut-2-enyl diphosphate</name>
        <dbReference type="ChEBI" id="CHEBI:128753"/>
    </ligand>
</feature>
<feature type="binding site" evidence="5">
    <location>
        <position position="78"/>
    </location>
    <ligand>
        <name>dimethylallyl diphosphate</name>
        <dbReference type="ChEBI" id="CHEBI:57623"/>
    </ligand>
</feature>
<dbReference type="GO" id="GO:0050992">
    <property type="term" value="P:dimethylallyl diphosphate biosynthetic process"/>
    <property type="evidence" value="ECO:0007669"/>
    <property type="project" value="UniProtKB-UniRule"/>
</dbReference>
<dbReference type="Proteomes" id="UP001205748">
    <property type="component" value="Unassembled WGS sequence"/>
</dbReference>
<feature type="binding site" evidence="5">
    <location>
        <position position="43"/>
    </location>
    <ligand>
        <name>(2E)-4-hydroxy-3-methylbut-2-enyl diphosphate</name>
        <dbReference type="ChEBI" id="CHEBI:128753"/>
    </ligand>
</feature>
<comment type="function">
    <text evidence="5">Catalyzes the conversion of 1-hydroxy-2-methyl-2-(E)-butenyl 4-diphosphate (HMBPP) into a mixture of isopentenyl diphosphate (IPP) and dimethylallyl diphosphate (DMAPP). Acts in the terminal step of the DOXP/MEP pathway for isoprenoid precursor biosynthesis.</text>
</comment>
<keyword evidence="3 5" id="KW-0408">Iron</keyword>
<feature type="binding site" evidence="5">
    <location>
        <position position="222"/>
    </location>
    <ligand>
        <name>isopentenyl diphosphate</name>
        <dbReference type="ChEBI" id="CHEBI:128769"/>
    </ligand>
</feature>
<accession>A0AAE3HDP6</accession>
<feature type="binding site" evidence="5">
    <location>
        <position position="128"/>
    </location>
    <ligand>
        <name>isopentenyl diphosphate</name>
        <dbReference type="ChEBI" id="CHEBI:128769"/>
    </ligand>
</feature>
<gene>
    <name evidence="5" type="primary">ispH</name>
    <name evidence="6" type="ORF">NSA47_00300</name>
</gene>
<comment type="pathway">
    <text evidence="5">Isoprenoid biosynthesis; dimethylallyl diphosphate biosynthesis; dimethylallyl diphosphate from (2E)-4-hydroxy-3-methylbutenyl diphosphate: step 1/1.</text>
</comment>
<feature type="binding site" evidence="5">
    <location>
        <position position="43"/>
    </location>
    <ligand>
        <name>isopentenyl diphosphate</name>
        <dbReference type="ChEBI" id="CHEBI:128769"/>
    </ligand>
</feature>
<dbReference type="Gene3D" id="3.40.50.11270">
    <property type="match status" value="1"/>
</dbReference>
<evidence type="ECO:0000256" key="4">
    <source>
        <dbReference type="ARBA" id="ARBA00023014"/>
    </source>
</evidence>
<keyword evidence="5 6" id="KW-0560">Oxidoreductase</keyword>
<feature type="binding site" evidence="5">
    <location>
        <position position="78"/>
    </location>
    <ligand>
        <name>isopentenyl diphosphate</name>
        <dbReference type="ChEBI" id="CHEBI:128769"/>
    </ligand>
</feature>
<evidence type="ECO:0000256" key="2">
    <source>
        <dbReference type="ARBA" id="ARBA00022723"/>
    </source>
</evidence>
<dbReference type="PANTHER" id="PTHR30426:SF0">
    <property type="entry name" value="4-HYDROXY-3-METHYLBUT-2-ENYL DIPHOSPHATE REDUCTASE"/>
    <property type="match status" value="1"/>
</dbReference>
<dbReference type="Pfam" id="PF02401">
    <property type="entry name" value="LYTB"/>
    <property type="match status" value="1"/>
</dbReference>
<proteinExistence type="inferred from homology"/>
<feature type="binding site" evidence="5">
    <location>
        <position position="192"/>
    </location>
    <ligand>
        <name>[4Fe-4S] cluster</name>
        <dbReference type="ChEBI" id="CHEBI:49883"/>
    </ligand>
</feature>
<feature type="binding site" evidence="5">
    <location>
        <position position="222"/>
    </location>
    <ligand>
        <name>dimethylallyl diphosphate</name>
        <dbReference type="ChEBI" id="CHEBI:57623"/>
    </ligand>
</feature>
<comment type="caution">
    <text evidence="6">The sequence shown here is derived from an EMBL/GenBank/DDBJ whole genome shotgun (WGS) entry which is preliminary data.</text>
</comment>
<feature type="binding site" evidence="5">
    <location>
        <position position="14"/>
    </location>
    <ligand>
        <name>[4Fe-4S] cluster</name>
        <dbReference type="ChEBI" id="CHEBI:49883"/>
    </ligand>
</feature>
<feature type="binding site" evidence="5">
    <location>
        <position position="43"/>
    </location>
    <ligand>
        <name>dimethylallyl diphosphate</name>
        <dbReference type="ChEBI" id="CHEBI:57623"/>
    </ligand>
</feature>
<feature type="binding site" evidence="5">
    <location>
        <position position="220"/>
    </location>
    <ligand>
        <name>isopentenyl diphosphate</name>
        <dbReference type="ChEBI" id="CHEBI:128769"/>
    </ligand>
</feature>
<feature type="binding site" evidence="5">
    <location>
        <position position="128"/>
    </location>
    <ligand>
        <name>dimethylallyl diphosphate</name>
        <dbReference type="ChEBI" id="CHEBI:57623"/>
    </ligand>
</feature>
<keyword evidence="1 5" id="KW-0004">4Fe-4S</keyword>
<keyword evidence="7" id="KW-1185">Reference proteome</keyword>
<dbReference type="GO" id="GO:0046872">
    <property type="term" value="F:metal ion binding"/>
    <property type="evidence" value="ECO:0007669"/>
    <property type="project" value="UniProtKB-KW"/>
</dbReference>
<dbReference type="CDD" id="cd13944">
    <property type="entry name" value="lytB_ispH"/>
    <property type="match status" value="1"/>
</dbReference>
<organism evidence="6 7">
    <name type="scientific">Irregularibacter muris</name>
    <dbReference type="NCBI Taxonomy" id="1796619"/>
    <lineage>
        <taxon>Bacteria</taxon>
        <taxon>Bacillati</taxon>
        <taxon>Bacillota</taxon>
        <taxon>Clostridia</taxon>
        <taxon>Eubacteriales</taxon>
        <taxon>Eubacteriaceae</taxon>
        <taxon>Irregularibacter</taxon>
    </lineage>
</organism>
<feature type="binding site" evidence="5">
    <location>
        <position position="221"/>
    </location>
    <ligand>
        <name>dimethylallyl diphosphate</name>
        <dbReference type="ChEBI" id="CHEBI:57623"/>
    </ligand>
</feature>
<dbReference type="HAMAP" id="MF_00191">
    <property type="entry name" value="IspH"/>
    <property type="match status" value="1"/>
</dbReference>
<feature type="binding site" evidence="5">
    <location>
        <position position="221"/>
    </location>
    <ligand>
        <name>isopentenyl diphosphate</name>
        <dbReference type="ChEBI" id="CHEBI:128769"/>
    </ligand>
</feature>
<comment type="pathway">
    <text evidence="5">Isoprenoid biosynthesis; isopentenyl diphosphate biosynthesis via DXP pathway; isopentenyl diphosphate from 1-deoxy-D-xylulose 5-phosphate: step 6/6.</text>
</comment>
<feature type="binding site" evidence="5">
    <location>
        <position position="100"/>
    </location>
    <ligand>
        <name>[4Fe-4S] cluster</name>
        <dbReference type="ChEBI" id="CHEBI:49883"/>
    </ligand>
</feature>
<dbReference type="EMBL" id="JANKAS010000001">
    <property type="protein sequence ID" value="MCR1897429.1"/>
    <property type="molecule type" value="Genomic_DNA"/>
</dbReference>
<dbReference type="NCBIfam" id="TIGR00216">
    <property type="entry name" value="ispH_lytB"/>
    <property type="match status" value="1"/>
</dbReference>
<feature type="binding site" evidence="5">
    <location>
        <position position="220"/>
    </location>
    <ligand>
        <name>dimethylallyl diphosphate</name>
        <dbReference type="ChEBI" id="CHEBI:57623"/>
    </ligand>
</feature>
<comment type="catalytic activity">
    <reaction evidence="5">
        <text>dimethylallyl diphosphate + 2 oxidized [2Fe-2S]-[ferredoxin] + H2O = (2E)-4-hydroxy-3-methylbut-2-enyl diphosphate + 2 reduced [2Fe-2S]-[ferredoxin] + 2 H(+)</text>
        <dbReference type="Rhea" id="RHEA:24825"/>
        <dbReference type="Rhea" id="RHEA-COMP:10000"/>
        <dbReference type="Rhea" id="RHEA-COMP:10001"/>
        <dbReference type="ChEBI" id="CHEBI:15377"/>
        <dbReference type="ChEBI" id="CHEBI:15378"/>
        <dbReference type="ChEBI" id="CHEBI:33737"/>
        <dbReference type="ChEBI" id="CHEBI:33738"/>
        <dbReference type="ChEBI" id="CHEBI:57623"/>
        <dbReference type="ChEBI" id="CHEBI:128753"/>
        <dbReference type="EC" id="1.17.7.4"/>
    </reaction>
</comment>
<feature type="binding site" evidence="5">
    <location>
        <position position="266"/>
    </location>
    <ligand>
        <name>(2E)-4-hydroxy-3-methylbut-2-enyl diphosphate</name>
        <dbReference type="ChEBI" id="CHEBI:128753"/>
    </ligand>
</feature>
<evidence type="ECO:0000256" key="3">
    <source>
        <dbReference type="ARBA" id="ARBA00023004"/>
    </source>
</evidence>
<reference evidence="6" key="1">
    <citation type="submission" date="2022-07" db="EMBL/GenBank/DDBJ databases">
        <title>Enhanced cultured diversity of the mouse gut microbiota enables custom-made synthetic communities.</title>
        <authorList>
            <person name="Afrizal A."/>
        </authorList>
    </citation>
    <scope>NUCLEOTIDE SEQUENCE</scope>
    <source>
        <strain evidence="6">DSM 28593</strain>
    </source>
</reference>
<dbReference type="EC" id="1.17.7.4" evidence="5"/>
<dbReference type="GO" id="GO:0051745">
    <property type="term" value="F:4-hydroxy-3-methylbut-2-enyl diphosphate reductase activity"/>
    <property type="evidence" value="ECO:0007669"/>
    <property type="project" value="UniProtKB-UniRule"/>
</dbReference>
<feature type="binding site" evidence="5">
    <location>
        <position position="128"/>
    </location>
    <ligand>
        <name>(2E)-4-hydroxy-3-methylbut-2-enyl diphosphate</name>
        <dbReference type="ChEBI" id="CHEBI:128753"/>
    </ligand>
</feature>
<dbReference type="Gene3D" id="3.40.1010.20">
    <property type="entry name" value="4-hydroxy-3-methylbut-2-enyl diphosphate reductase, catalytic domain"/>
    <property type="match status" value="2"/>
</dbReference>
<dbReference type="PANTHER" id="PTHR30426">
    <property type="entry name" value="4-HYDROXY-3-METHYLBUT-2-ENYL DIPHOSPHATE REDUCTASE"/>
    <property type="match status" value="1"/>
</dbReference>
<keyword evidence="5" id="KW-0414">Isoprene biosynthesis</keyword>
<dbReference type="NCBIfam" id="NF002187">
    <property type="entry name" value="PRK01045.1-1"/>
    <property type="match status" value="1"/>
</dbReference>
<dbReference type="AlphaFoldDB" id="A0AAE3HDP6"/>
<evidence type="ECO:0000256" key="5">
    <source>
        <dbReference type="HAMAP-Rule" id="MF_00191"/>
    </source>
</evidence>
<sequence>MNKKIILADKSGFCFGVKRAVDITVDQKKSADAKLYTLGPLIHNNDVIHRLKEKGIDQIDEDDLETLEPKDTIIIRSHGVTLNVIGNIEKSGSKMVNATCPFVTKIQKIAEKYHDLGYQIIIVGDENHPEVVGINGWCNNSAIITKDGSNLSDLPAKVCVVAQTTERLFNFEKVVDIVSKKCEEVLTFNTICSATKERQESADEVSKQVDLMIVIGGKHSSNSKKLFDICRTNCENTIFIENSLELPTEAFDKEDVKTIGITAGASTPDWIIQDVIEKIK</sequence>
<dbReference type="InterPro" id="IPR003451">
    <property type="entry name" value="LytB/IspH"/>
</dbReference>